<dbReference type="Gene3D" id="2.120.10.30">
    <property type="entry name" value="TolB, C-terminal domain"/>
    <property type="match status" value="1"/>
</dbReference>
<evidence type="ECO:0000313" key="8">
    <source>
        <dbReference type="Proteomes" id="UP000187941"/>
    </source>
</evidence>
<dbReference type="PANTHER" id="PTHR33546:SF1">
    <property type="entry name" value="LARGE, MULTIFUNCTIONAL SECRETED PROTEIN"/>
    <property type="match status" value="1"/>
</dbReference>
<gene>
    <name evidence="7" type="ORF">AWR27_22195</name>
</gene>
<proteinExistence type="predicted"/>
<evidence type="ECO:0000256" key="1">
    <source>
        <dbReference type="ARBA" id="ARBA00022617"/>
    </source>
</evidence>
<feature type="region of interest" description="Disordered" evidence="5">
    <location>
        <begin position="197"/>
        <end position="218"/>
    </location>
</feature>
<dbReference type="KEGG" id="smon:AWR27_22195"/>
<dbReference type="GO" id="GO:0009055">
    <property type="term" value="F:electron transfer activity"/>
    <property type="evidence" value="ECO:0007669"/>
    <property type="project" value="InterPro"/>
</dbReference>
<dbReference type="Proteomes" id="UP000187941">
    <property type="component" value="Chromosome"/>
</dbReference>
<keyword evidence="2 4" id="KW-0479">Metal-binding</keyword>
<dbReference type="InterPro" id="IPR011042">
    <property type="entry name" value="6-blade_b-propeller_TolB-like"/>
</dbReference>
<dbReference type="InterPro" id="IPR036909">
    <property type="entry name" value="Cyt_c-like_dom_sf"/>
</dbReference>
<dbReference type="NCBIfam" id="TIGR02604">
    <property type="entry name" value="Piru_Ver_Nterm"/>
    <property type="match status" value="1"/>
</dbReference>
<evidence type="ECO:0000256" key="3">
    <source>
        <dbReference type="ARBA" id="ARBA00023004"/>
    </source>
</evidence>
<keyword evidence="3 4" id="KW-0408">Iron</keyword>
<evidence type="ECO:0000256" key="5">
    <source>
        <dbReference type="SAM" id="MobiDB-lite"/>
    </source>
</evidence>
<dbReference type="SUPFAM" id="SSF48371">
    <property type="entry name" value="ARM repeat"/>
    <property type="match status" value="1"/>
</dbReference>
<evidence type="ECO:0000313" key="7">
    <source>
        <dbReference type="EMBL" id="AQG81774.1"/>
    </source>
</evidence>
<dbReference type="STRING" id="1178516.AWR27_22195"/>
<dbReference type="PROSITE" id="PS51007">
    <property type="entry name" value="CYTC"/>
    <property type="match status" value="1"/>
</dbReference>
<evidence type="ECO:0000256" key="2">
    <source>
        <dbReference type="ARBA" id="ARBA00022723"/>
    </source>
</evidence>
<dbReference type="GO" id="GO:0046872">
    <property type="term" value="F:metal ion binding"/>
    <property type="evidence" value="ECO:0007669"/>
    <property type="project" value="UniProtKB-KW"/>
</dbReference>
<reference evidence="7 8" key="1">
    <citation type="submission" date="2016-01" db="EMBL/GenBank/DDBJ databases">
        <authorList>
            <person name="Oliw E.H."/>
        </authorList>
    </citation>
    <scope>NUCLEOTIDE SEQUENCE [LARGE SCALE GENOMIC DNA]</scope>
    <source>
        <strain evidence="7 8">DY10</strain>
    </source>
</reference>
<evidence type="ECO:0000256" key="4">
    <source>
        <dbReference type="PROSITE-ProRule" id="PRU00433"/>
    </source>
</evidence>
<dbReference type="SUPFAM" id="SSF46626">
    <property type="entry name" value="Cytochrome c"/>
    <property type="match status" value="1"/>
</dbReference>
<dbReference type="InterPro" id="IPR055557">
    <property type="entry name" value="DUF7133"/>
</dbReference>
<dbReference type="Gene3D" id="1.25.10.10">
    <property type="entry name" value="Leucine-rich Repeat Variant"/>
    <property type="match status" value="1"/>
</dbReference>
<dbReference type="Pfam" id="PF00034">
    <property type="entry name" value="Cytochrom_C"/>
    <property type="match status" value="1"/>
</dbReference>
<keyword evidence="1 4" id="KW-0349">Heme</keyword>
<dbReference type="InterPro" id="IPR009056">
    <property type="entry name" value="Cyt_c-like_dom"/>
</dbReference>
<feature type="domain" description="Cytochrome c" evidence="6">
    <location>
        <begin position="868"/>
        <end position="1000"/>
    </location>
</feature>
<dbReference type="RefSeq" id="WP_077133253.1">
    <property type="nucleotide sequence ID" value="NZ_CP014263.1"/>
</dbReference>
<dbReference type="EMBL" id="CP014263">
    <property type="protein sequence ID" value="AQG81774.1"/>
    <property type="molecule type" value="Genomic_DNA"/>
</dbReference>
<dbReference type="Gene3D" id="1.10.760.10">
    <property type="entry name" value="Cytochrome c-like domain"/>
    <property type="match status" value="1"/>
</dbReference>
<protein>
    <recommendedName>
        <fullName evidence="6">Cytochrome c domain-containing protein</fullName>
    </recommendedName>
</protein>
<dbReference type="AlphaFoldDB" id="A0A1P9X2C0"/>
<dbReference type="PANTHER" id="PTHR33546">
    <property type="entry name" value="LARGE, MULTIFUNCTIONAL SECRETED PROTEIN-RELATED"/>
    <property type="match status" value="1"/>
</dbReference>
<dbReference type="GO" id="GO:0020037">
    <property type="term" value="F:heme binding"/>
    <property type="evidence" value="ECO:0007669"/>
    <property type="project" value="InterPro"/>
</dbReference>
<evidence type="ECO:0000259" key="6">
    <source>
        <dbReference type="PROSITE" id="PS51007"/>
    </source>
</evidence>
<dbReference type="InterPro" id="IPR013427">
    <property type="entry name" value="Haem-bd_dom_put"/>
</dbReference>
<name>A0A1P9X2C0_9BACT</name>
<organism evidence="7 8">
    <name type="scientific">Spirosoma montaniterrae</name>
    <dbReference type="NCBI Taxonomy" id="1178516"/>
    <lineage>
        <taxon>Bacteria</taxon>
        <taxon>Pseudomonadati</taxon>
        <taxon>Bacteroidota</taxon>
        <taxon>Cytophagia</taxon>
        <taxon>Cytophagales</taxon>
        <taxon>Cytophagaceae</taxon>
        <taxon>Spirosoma</taxon>
    </lineage>
</organism>
<dbReference type="InterPro" id="IPR011989">
    <property type="entry name" value="ARM-like"/>
</dbReference>
<sequence>MSLRYLPFLALLFATCRPASQPPTPSPEHQKALDQFQLMDGFRIELVAAEPLVTDPVAMEIDENGQLFVVEMPGYPLDLSRSGRIKLLTDTNNDGYPDKSQIWADSLTLPTGLMRWRNGLIVTDAPDVLYIEDTNGDGRADRRQVLLTGFARSNPQHNLNSPVFGPDNWIYVAHEGAITPFVYKKEFGDEGSPIRFPGGSSLRGAGATSLPKNADGRNVRFRPDTYQLEELSGETQYGQTFDPWGHHLLTSNANHLFHEVLASRYIRQNPNLLVPDATQNIPDHGDAAEVYPTTENPNHQLLTDKGVITSSCGVTWYNGGAFGKAFDRVTFIGEPSHNLVHADVIEDNGASFVAKRLLEKREFLTSKDAWFRPVNFYVGPDGALYVVDYYRQSIEHPEWMSDEMAKSGVLYNGKDKGRIYRIVPENGLPMNWLGQLDLGKKTTAELVALLDQPNGWTRRTAQRLLYQRNDRAGIEPLRNLIANAERPEANVPALWLLRNLNALDAETLRLALRNPVAGVRETAIRVAEDANNPALLSALLPLASDTDAKVRYQLLCTLGRSNDSRAEEARLAILKRGIDDPWVGPAALAGASGREMALYNVAKQAFGAKPSNAKQTFFAYIGATLGNRAQPAEVAQLFRPDAQADWCRVAALSGLARLWQHRGVTVQLSNTDRLALLPNLNGPVPPDSWQTQLDLLRLVGLPKTSSTVTDVAKQAAQIATNARQDVARRSAAVQLLALYKPAAYEKLLAELTVQKGPEPLRLAAFQSLSRSASRRACTLALADWAALTPTLRRTAIDAFMDQPDQILALLAAIDRQQIQRTDLDWHQQVHLMNYDDNRIRTEARRLLAADEDRQVVLAKYQPALVKTGQATSGKTVFQRVCSSCHQLNGQGVAFGPDLTTLRNRNPQSIMTEILHPNHSIADGYDFYTATLRNGQVVSGILARETSTTLTLRGPGGTETVVSRTDVSRLDKSKQSAMPVGLEAQISLQQMADLLAYIRGK</sequence>
<dbReference type="Pfam" id="PF23500">
    <property type="entry name" value="DUF7133"/>
    <property type="match status" value="1"/>
</dbReference>
<accession>A0A1P9X2C0</accession>
<dbReference type="OrthoDB" id="9808161at2"/>
<dbReference type="InterPro" id="IPR016024">
    <property type="entry name" value="ARM-type_fold"/>
</dbReference>
<dbReference type="SUPFAM" id="SSF63829">
    <property type="entry name" value="Calcium-dependent phosphotriesterase"/>
    <property type="match status" value="1"/>
</dbReference>
<keyword evidence="8" id="KW-1185">Reference proteome</keyword>
<dbReference type="InterPro" id="IPR013428">
    <property type="entry name" value="Membrane-bound_put_N"/>
</dbReference>
<dbReference type="NCBIfam" id="TIGR02603">
    <property type="entry name" value="CxxCH_TIGR02603"/>
    <property type="match status" value="1"/>
</dbReference>